<protein>
    <submittedName>
        <fullName evidence="2">Uncharacterized protein</fullName>
    </submittedName>
</protein>
<evidence type="ECO:0000256" key="1">
    <source>
        <dbReference type="SAM" id="MobiDB-lite"/>
    </source>
</evidence>
<reference evidence="2 3" key="1">
    <citation type="submission" date="2020-04" db="EMBL/GenBank/DDBJ databases">
        <title>Novel species.</title>
        <authorList>
            <person name="Teo W.F.A."/>
            <person name="Lipun K."/>
            <person name="Srisuk N."/>
            <person name="Duangmal K."/>
        </authorList>
    </citation>
    <scope>NUCLEOTIDE SEQUENCE [LARGE SCALE GENOMIC DNA]</scope>
    <source>
        <strain evidence="2 3">K13G38</strain>
    </source>
</reference>
<evidence type="ECO:0000313" key="2">
    <source>
        <dbReference type="EMBL" id="NKQ57420.1"/>
    </source>
</evidence>
<gene>
    <name evidence="2" type="ORF">HFP15_31605</name>
</gene>
<dbReference type="RefSeq" id="WP_168520448.1">
    <property type="nucleotide sequence ID" value="NZ_JAAXLS010000036.1"/>
</dbReference>
<feature type="region of interest" description="Disordered" evidence="1">
    <location>
        <begin position="1"/>
        <end position="54"/>
    </location>
</feature>
<dbReference type="Proteomes" id="UP000715441">
    <property type="component" value="Unassembled WGS sequence"/>
</dbReference>
<comment type="caution">
    <text evidence="2">The sequence shown here is derived from an EMBL/GenBank/DDBJ whole genome shotgun (WGS) entry which is preliminary data.</text>
</comment>
<name>A0ABX1JCA2_9PSEU</name>
<organism evidence="2 3">
    <name type="scientific">Amycolatopsis acididurans</name>
    <dbReference type="NCBI Taxonomy" id="2724524"/>
    <lineage>
        <taxon>Bacteria</taxon>
        <taxon>Bacillati</taxon>
        <taxon>Actinomycetota</taxon>
        <taxon>Actinomycetes</taxon>
        <taxon>Pseudonocardiales</taxon>
        <taxon>Pseudonocardiaceae</taxon>
        <taxon>Amycolatopsis</taxon>
    </lineage>
</organism>
<keyword evidence="3" id="KW-1185">Reference proteome</keyword>
<dbReference type="EMBL" id="JAAXLS010000036">
    <property type="protein sequence ID" value="NKQ57420.1"/>
    <property type="molecule type" value="Genomic_DNA"/>
</dbReference>
<evidence type="ECO:0000313" key="3">
    <source>
        <dbReference type="Proteomes" id="UP000715441"/>
    </source>
</evidence>
<accession>A0ABX1JCA2</accession>
<proteinExistence type="predicted"/>
<sequence length="54" mass="6071">MGRHRFEDKDRDKWGGPELAERKDNVTRHSRDADGRDPAVPGTADRAQPDAGKK</sequence>
<feature type="compositionally biased region" description="Basic and acidic residues" evidence="1">
    <location>
        <begin position="1"/>
        <end position="37"/>
    </location>
</feature>